<evidence type="ECO:0000313" key="2">
    <source>
        <dbReference type="Proteomes" id="UP000313359"/>
    </source>
</evidence>
<name>A0A5C2RU97_9APHY</name>
<accession>A0A5C2RU97</accession>
<evidence type="ECO:0000313" key="1">
    <source>
        <dbReference type="EMBL" id="RPD54145.1"/>
    </source>
</evidence>
<reference evidence="1" key="1">
    <citation type="journal article" date="2018" name="Genome Biol. Evol.">
        <title>Genomics and development of Lentinus tigrinus, a white-rot wood-decaying mushroom with dimorphic fruiting bodies.</title>
        <authorList>
            <person name="Wu B."/>
            <person name="Xu Z."/>
            <person name="Knudson A."/>
            <person name="Carlson A."/>
            <person name="Chen N."/>
            <person name="Kovaka S."/>
            <person name="LaButti K."/>
            <person name="Lipzen A."/>
            <person name="Pennachio C."/>
            <person name="Riley R."/>
            <person name="Schakwitz W."/>
            <person name="Umezawa K."/>
            <person name="Ohm R.A."/>
            <person name="Grigoriev I.V."/>
            <person name="Nagy L.G."/>
            <person name="Gibbons J."/>
            <person name="Hibbett D."/>
        </authorList>
    </citation>
    <scope>NUCLEOTIDE SEQUENCE [LARGE SCALE GENOMIC DNA]</scope>
    <source>
        <strain evidence="1">ALCF2SS1-6</strain>
    </source>
</reference>
<keyword evidence="2" id="KW-1185">Reference proteome</keyword>
<dbReference type="SUPFAM" id="SSF52047">
    <property type="entry name" value="RNI-like"/>
    <property type="match status" value="1"/>
</dbReference>
<dbReference type="Proteomes" id="UP000313359">
    <property type="component" value="Unassembled WGS sequence"/>
</dbReference>
<dbReference type="InterPro" id="IPR036047">
    <property type="entry name" value="F-box-like_dom_sf"/>
</dbReference>
<dbReference type="EMBL" id="ML122310">
    <property type="protein sequence ID" value="RPD54145.1"/>
    <property type="molecule type" value="Genomic_DNA"/>
</dbReference>
<proteinExistence type="predicted"/>
<sequence length="561" mass="63124">MLTILDEVPGEIYAIIFELTISSERQSSFRIDYEGAETVNTRSLIAISHVCSRWRAIALSTPSLWTRCDTVNRPKLRGFLDRARHAPLSLVLTWGFASSNVDRCRNLMVSRSTRLRRLDIVLRNAAYGDINEVLHFSAPALECLVISQQDQLTVFYPYIRKPQGMKRMRALALAPLAYCMPQGPFPYLAHLYLSFEYDWRGRSAHLLVSLLTGSPALQYLHLSRLHPFAPPLLDINIPLTRLKLLSITNDSDFSSATSLLGCLSLPQTVPIRLDCHANHYFVGTSNLLHIPQLNGESGPSRLDVGFGFKALSLFAEGDKLPSPVWVQAHYDDRDRFIWDNWLTSFATTHFFPSVLRSRLYIDSASSEAFIKLLHRLPYVAELELLLYLNSDVIQYGAAAICALGRICRALSTESTILCPDLRTVRVQIITATPSSTAYVGDLKRMLRARTRLEVPIWSLAVQVIDVASIDKSELESGRSTGVNHVSRDGDAEKTGAYAQSLSETYVDELGPLVCDFQFYAPEGKVFPPRVDIDASWRMEGSEDYWALPEHDLPVLKFPWVN</sequence>
<dbReference type="Gene3D" id="1.20.1280.50">
    <property type="match status" value="1"/>
</dbReference>
<dbReference type="AlphaFoldDB" id="A0A5C2RU97"/>
<gene>
    <name evidence="1" type="ORF">L227DRAFT_657815</name>
</gene>
<dbReference type="SUPFAM" id="SSF81383">
    <property type="entry name" value="F-box domain"/>
    <property type="match status" value="1"/>
</dbReference>
<protein>
    <submittedName>
        <fullName evidence="1">Uncharacterized protein</fullName>
    </submittedName>
</protein>
<dbReference type="OrthoDB" id="2754196at2759"/>
<organism evidence="1 2">
    <name type="scientific">Lentinus tigrinus ALCF2SS1-6</name>
    <dbReference type="NCBI Taxonomy" id="1328759"/>
    <lineage>
        <taxon>Eukaryota</taxon>
        <taxon>Fungi</taxon>
        <taxon>Dikarya</taxon>
        <taxon>Basidiomycota</taxon>
        <taxon>Agaricomycotina</taxon>
        <taxon>Agaricomycetes</taxon>
        <taxon>Polyporales</taxon>
        <taxon>Polyporaceae</taxon>
        <taxon>Lentinus</taxon>
    </lineage>
</organism>